<organism evidence="2 3">
    <name type="scientific">Sphingobium phenoxybenzoativorans</name>
    <dbReference type="NCBI Taxonomy" id="1592790"/>
    <lineage>
        <taxon>Bacteria</taxon>
        <taxon>Pseudomonadati</taxon>
        <taxon>Pseudomonadota</taxon>
        <taxon>Alphaproteobacteria</taxon>
        <taxon>Sphingomonadales</taxon>
        <taxon>Sphingomonadaceae</taxon>
        <taxon>Sphingobium</taxon>
    </lineage>
</organism>
<protein>
    <recommendedName>
        <fullName evidence="4">Lipoprotein</fullName>
    </recommendedName>
</protein>
<dbReference type="Proteomes" id="UP000681425">
    <property type="component" value="Chromosome"/>
</dbReference>
<accession>A0A975K809</accession>
<evidence type="ECO:0000256" key="1">
    <source>
        <dbReference type="SAM" id="SignalP"/>
    </source>
</evidence>
<name>A0A975K809_9SPHN</name>
<feature type="signal peptide" evidence="1">
    <location>
        <begin position="1"/>
        <end position="17"/>
    </location>
</feature>
<proteinExistence type="predicted"/>
<dbReference type="KEGG" id="spph:KFK14_03245"/>
<evidence type="ECO:0000313" key="3">
    <source>
        <dbReference type="Proteomes" id="UP000681425"/>
    </source>
</evidence>
<keyword evidence="3" id="KW-1185">Reference proteome</keyword>
<dbReference type="EMBL" id="CP073910">
    <property type="protein sequence ID" value="QUT06496.1"/>
    <property type="molecule type" value="Genomic_DNA"/>
</dbReference>
<feature type="chain" id="PRO_5036902633" description="Lipoprotein" evidence="1">
    <location>
        <begin position="18"/>
        <end position="204"/>
    </location>
</feature>
<keyword evidence="1" id="KW-0732">Signal</keyword>
<gene>
    <name evidence="2" type="ORF">KFK14_03245</name>
</gene>
<sequence>MMRLFPLALMLALAACGQQDRSNTSDSLSTAIPASEDNAGNAAIADDGNASNALDKEDSGYTGGGGGGYAGGAAGAGSAGAAKPGAAQSRPARPSQTAVTARDILPPGFRGYWAGLNEDCGNQRSDLRLVVLPKELRFYESVGKVTAVEQAGPLAVMVGANFEGEGQNWFRWQKFTLSADEKRLTVTYQNNAVIRKRCPGTGAF</sequence>
<dbReference type="AlphaFoldDB" id="A0A975K809"/>
<dbReference type="PROSITE" id="PS51257">
    <property type="entry name" value="PROKAR_LIPOPROTEIN"/>
    <property type="match status" value="1"/>
</dbReference>
<evidence type="ECO:0000313" key="2">
    <source>
        <dbReference type="EMBL" id="QUT06496.1"/>
    </source>
</evidence>
<dbReference type="RefSeq" id="WP_212609857.1">
    <property type="nucleotide sequence ID" value="NZ_CP073910.1"/>
</dbReference>
<reference evidence="2" key="1">
    <citation type="submission" date="2021-04" db="EMBL/GenBank/DDBJ databases">
        <title>Isolation of p-tert-butylphenol degrading bacteria Sphingobium phenoxybenzoativorans Tas13 from active sludge.</title>
        <authorList>
            <person name="Li Y."/>
        </authorList>
    </citation>
    <scope>NUCLEOTIDE SEQUENCE</scope>
    <source>
        <strain evidence="2">Tas13</strain>
    </source>
</reference>
<evidence type="ECO:0008006" key="4">
    <source>
        <dbReference type="Google" id="ProtNLM"/>
    </source>
</evidence>